<proteinExistence type="predicted"/>
<sequence length="108" mass="12409">MWPLLRFRSSSKKRILYVPMVLVLLVTALFLQIAAIRVFPRGDAPPHVEFSHRITAATKIANKDLFNKYFNNNSNGRTTATRNKNTRTQKGFDESKRRVPSCPDPLHN</sequence>
<feature type="compositionally biased region" description="Low complexity" evidence="1">
    <location>
        <begin position="75"/>
        <end position="88"/>
    </location>
</feature>
<evidence type="ECO:0000313" key="2">
    <source>
        <dbReference type="EMBL" id="MED6215865.1"/>
    </source>
</evidence>
<name>A0ABU6Z0Y1_9FABA</name>
<dbReference type="PANTHER" id="PTHR37184:SF2">
    <property type="entry name" value="CLAVATA3_ESR (CLE)-RELATED PROTEIN 43"/>
    <property type="match status" value="1"/>
</dbReference>
<protein>
    <submittedName>
        <fullName evidence="2">Uncharacterized protein</fullName>
    </submittedName>
</protein>
<evidence type="ECO:0000313" key="3">
    <source>
        <dbReference type="Proteomes" id="UP001341840"/>
    </source>
</evidence>
<reference evidence="2 3" key="1">
    <citation type="journal article" date="2023" name="Plants (Basel)">
        <title>Bridging the Gap: Combining Genomics and Transcriptomics Approaches to Understand Stylosanthes scabra, an Orphan Legume from the Brazilian Caatinga.</title>
        <authorList>
            <person name="Ferreira-Neto J.R.C."/>
            <person name="da Silva M.D."/>
            <person name="Binneck E."/>
            <person name="de Melo N.F."/>
            <person name="da Silva R.H."/>
            <person name="de Melo A.L.T.M."/>
            <person name="Pandolfi V."/>
            <person name="Bustamante F.O."/>
            <person name="Brasileiro-Vidal A.C."/>
            <person name="Benko-Iseppon A.M."/>
        </authorList>
    </citation>
    <scope>NUCLEOTIDE SEQUENCE [LARGE SCALE GENOMIC DNA]</scope>
    <source>
        <tissue evidence="2">Leaves</tissue>
    </source>
</reference>
<dbReference type="Proteomes" id="UP001341840">
    <property type="component" value="Unassembled WGS sequence"/>
</dbReference>
<dbReference type="PANTHER" id="PTHR37184">
    <property type="entry name" value="CLAVATA3/ESR (CLE)-RELATED PROTEIN 27"/>
    <property type="match status" value="1"/>
</dbReference>
<feature type="region of interest" description="Disordered" evidence="1">
    <location>
        <begin position="72"/>
        <end position="108"/>
    </location>
</feature>
<dbReference type="EMBL" id="JASCZI010271864">
    <property type="protein sequence ID" value="MED6215865.1"/>
    <property type="molecule type" value="Genomic_DNA"/>
</dbReference>
<dbReference type="InterPro" id="IPR040274">
    <property type="entry name" value="CLE27/CLE43"/>
</dbReference>
<keyword evidence="3" id="KW-1185">Reference proteome</keyword>
<gene>
    <name evidence="2" type="ORF">PIB30_002003</name>
</gene>
<accession>A0ABU6Z0Y1</accession>
<evidence type="ECO:0000256" key="1">
    <source>
        <dbReference type="SAM" id="MobiDB-lite"/>
    </source>
</evidence>
<comment type="caution">
    <text evidence="2">The sequence shown here is derived from an EMBL/GenBank/DDBJ whole genome shotgun (WGS) entry which is preliminary data.</text>
</comment>
<organism evidence="2 3">
    <name type="scientific">Stylosanthes scabra</name>
    <dbReference type="NCBI Taxonomy" id="79078"/>
    <lineage>
        <taxon>Eukaryota</taxon>
        <taxon>Viridiplantae</taxon>
        <taxon>Streptophyta</taxon>
        <taxon>Embryophyta</taxon>
        <taxon>Tracheophyta</taxon>
        <taxon>Spermatophyta</taxon>
        <taxon>Magnoliopsida</taxon>
        <taxon>eudicotyledons</taxon>
        <taxon>Gunneridae</taxon>
        <taxon>Pentapetalae</taxon>
        <taxon>rosids</taxon>
        <taxon>fabids</taxon>
        <taxon>Fabales</taxon>
        <taxon>Fabaceae</taxon>
        <taxon>Papilionoideae</taxon>
        <taxon>50 kb inversion clade</taxon>
        <taxon>dalbergioids sensu lato</taxon>
        <taxon>Dalbergieae</taxon>
        <taxon>Pterocarpus clade</taxon>
        <taxon>Stylosanthes</taxon>
    </lineage>
</organism>